<dbReference type="EMBL" id="JANUXW010000005">
    <property type="protein sequence ID" value="MCS4534076.1"/>
    <property type="molecule type" value="Genomic_DNA"/>
</dbReference>
<name>A0ABT2FDT5_9NEIS</name>
<reference evidence="1" key="1">
    <citation type="submission" date="2022-08" db="EMBL/GenBank/DDBJ databases">
        <authorList>
            <person name="Volokhov D.V."/>
            <person name="Furtak V.A."/>
            <person name="Zagorodnyaya T.A."/>
        </authorList>
    </citation>
    <scope>NUCLEOTIDE SEQUENCE</scope>
    <source>
        <strain evidence="1">CSL10203-ORH2</strain>
    </source>
</reference>
<evidence type="ECO:0000313" key="2">
    <source>
        <dbReference type="Proteomes" id="UP001166947"/>
    </source>
</evidence>
<organism evidence="1 2">
    <name type="scientific">Neisseria montereyensis</name>
    <dbReference type="NCBI Taxonomy" id="2973938"/>
    <lineage>
        <taxon>Bacteria</taxon>
        <taxon>Pseudomonadati</taxon>
        <taxon>Pseudomonadota</taxon>
        <taxon>Betaproteobacteria</taxon>
        <taxon>Neisseriales</taxon>
        <taxon>Neisseriaceae</taxon>
        <taxon>Neisseria</taxon>
    </lineage>
</organism>
<keyword evidence="2" id="KW-1185">Reference proteome</keyword>
<sequence length="53" mass="6412">MKNLMFILFSGLMLIACQQQDDAKQKQYDEARKEVRKTDKLKQPYKYEENLNK</sequence>
<gene>
    <name evidence="1" type="ORF">NXS09_07150</name>
</gene>
<proteinExistence type="predicted"/>
<reference evidence="1" key="2">
    <citation type="journal article" date="2023" name="Curr. Microbiol.">
        <title>Neisseria montereyensis sp. nov., Isolated from Oropharynx of California Sea Lion (Zalophus californianus): Genomic, Phylogenetic, and Phenotypic Study.</title>
        <authorList>
            <person name="Volokhov D.V."/>
            <person name="Zagorodnyaya T.A."/>
            <person name="Furtak V.A."/>
            <person name="Nattanmai G."/>
            <person name="Randall L."/>
            <person name="Jose S."/>
            <person name="Gao Y."/>
            <person name="Gulland F.M."/>
            <person name="Eisenberg T."/>
            <person name="Delmonte P."/>
            <person name="Blom J."/>
            <person name="Mitchell K.K."/>
        </authorList>
    </citation>
    <scope>NUCLEOTIDE SEQUENCE</scope>
    <source>
        <strain evidence="1">CSL10203-ORH2</strain>
    </source>
</reference>
<dbReference type="PROSITE" id="PS51257">
    <property type="entry name" value="PROKAR_LIPOPROTEIN"/>
    <property type="match status" value="1"/>
</dbReference>
<accession>A0ABT2FDT5</accession>
<evidence type="ECO:0008006" key="3">
    <source>
        <dbReference type="Google" id="ProtNLM"/>
    </source>
</evidence>
<dbReference type="Proteomes" id="UP001166947">
    <property type="component" value="Unassembled WGS sequence"/>
</dbReference>
<evidence type="ECO:0000313" key="1">
    <source>
        <dbReference type="EMBL" id="MCS4534076.1"/>
    </source>
</evidence>
<comment type="caution">
    <text evidence="1">The sequence shown here is derived from an EMBL/GenBank/DDBJ whole genome shotgun (WGS) entry which is preliminary data.</text>
</comment>
<protein>
    <recommendedName>
        <fullName evidence="3">Lipoprotein</fullName>
    </recommendedName>
</protein>
<dbReference type="RefSeq" id="WP_259291867.1">
    <property type="nucleotide sequence ID" value="NZ_JANUXW010000005.1"/>
</dbReference>